<reference evidence="3 4" key="1">
    <citation type="submission" date="2019-01" db="EMBL/GenBank/DDBJ databases">
        <title>Sequencing of cultivated peanut Arachis hypogaea provides insights into genome evolution and oil improvement.</title>
        <authorList>
            <person name="Chen X."/>
        </authorList>
    </citation>
    <scope>NUCLEOTIDE SEQUENCE [LARGE SCALE GENOMIC DNA]</scope>
    <source>
        <strain evidence="4">cv. Fuhuasheng</strain>
        <tissue evidence="3">Leaves</tissue>
    </source>
</reference>
<protein>
    <recommendedName>
        <fullName evidence="5">Secreted protein</fullName>
    </recommendedName>
</protein>
<feature type="chain" id="PRO_5019184597" description="Secreted protein" evidence="2">
    <location>
        <begin position="20"/>
        <end position="165"/>
    </location>
</feature>
<evidence type="ECO:0008006" key="5">
    <source>
        <dbReference type="Google" id="ProtNLM"/>
    </source>
</evidence>
<evidence type="ECO:0000256" key="2">
    <source>
        <dbReference type="SAM" id="SignalP"/>
    </source>
</evidence>
<name>A0A445BMI8_ARAHY</name>
<evidence type="ECO:0000313" key="3">
    <source>
        <dbReference type="EMBL" id="RYR39871.1"/>
    </source>
</evidence>
<organism evidence="3 4">
    <name type="scientific">Arachis hypogaea</name>
    <name type="common">Peanut</name>
    <dbReference type="NCBI Taxonomy" id="3818"/>
    <lineage>
        <taxon>Eukaryota</taxon>
        <taxon>Viridiplantae</taxon>
        <taxon>Streptophyta</taxon>
        <taxon>Embryophyta</taxon>
        <taxon>Tracheophyta</taxon>
        <taxon>Spermatophyta</taxon>
        <taxon>Magnoliopsida</taxon>
        <taxon>eudicotyledons</taxon>
        <taxon>Gunneridae</taxon>
        <taxon>Pentapetalae</taxon>
        <taxon>rosids</taxon>
        <taxon>fabids</taxon>
        <taxon>Fabales</taxon>
        <taxon>Fabaceae</taxon>
        <taxon>Papilionoideae</taxon>
        <taxon>50 kb inversion clade</taxon>
        <taxon>dalbergioids sensu lato</taxon>
        <taxon>Dalbergieae</taxon>
        <taxon>Pterocarpus clade</taxon>
        <taxon>Arachis</taxon>
    </lineage>
</organism>
<feature type="compositionally biased region" description="Basic residues" evidence="1">
    <location>
        <begin position="37"/>
        <end position="55"/>
    </location>
</feature>
<sequence>MLSAVTVAALELAVELLHGTVPSMDPQACVNADPSTSRHRGDRIAKRERRTKRSPRPALSPSAPRVAVAILASCHRVAVTELQPRCCHTLLLPRLTKPPLEEDAATVTIEACRGTSALGFVVIGALCHRKPILELPRTTLVAAQIVDIGKTLSLFMELQTLGDRT</sequence>
<gene>
    <name evidence="3" type="ORF">Ahy_A09g045507</name>
</gene>
<dbReference type="Proteomes" id="UP000289738">
    <property type="component" value="Chromosome A09"/>
</dbReference>
<keyword evidence="2" id="KW-0732">Signal</keyword>
<dbReference type="EMBL" id="SDMP01000009">
    <property type="protein sequence ID" value="RYR39871.1"/>
    <property type="molecule type" value="Genomic_DNA"/>
</dbReference>
<feature type="signal peptide" evidence="2">
    <location>
        <begin position="1"/>
        <end position="19"/>
    </location>
</feature>
<evidence type="ECO:0000313" key="4">
    <source>
        <dbReference type="Proteomes" id="UP000289738"/>
    </source>
</evidence>
<evidence type="ECO:0000256" key="1">
    <source>
        <dbReference type="SAM" id="MobiDB-lite"/>
    </source>
</evidence>
<accession>A0A445BMI8</accession>
<feature type="region of interest" description="Disordered" evidence="1">
    <location>
        <begin position="27"/>
        <end position="61"/>
    </location>
</feature>
<comment type="caution">
    <text evidence="3">The sequence shown here is derived from an EMBL/GenBank/DDBJ whole genome shotgun (WGS) entry which is preliminary data.</text>
</comment>
<proteinExistence type="predicted"/>
<keyword evidence="4" id="KW-1185">Reference proteome</keyword>
<dbReference type="AlphaFoldDB" id="A0A445BMI8"/>